<keyword evidence="1" id="KW-0472">Membrane</keyword>
<feature type="transmembrane region" description="Helical" evidence="1">
    <location>
        <begin position="24"/>
        <end position="43"/>
    </location>
</feature>
<sequence length="74" mass="8769">MSKEQDREPYEQLFLQFSAKVEKVIIRAVIFVVILLVCVQALLQNAYIRKHFTRVEPLEGQPYMVPEHPLRERS</sequence>
<accession>A0A197ZZB5</accession>
<dbReference type="OrthoDB" id="2646188at2"/>
<name>A0A197ZZB5_9BACL</name>
<dbReference type="Proteomes" id="UP000078454">
    <property type="component" value="Unassembled WGS sequence"/>
</dbReference>
<dbReference type="RefSeq" id="WP_068670371.1">
    <property type="nucleotide sequence ID" value="NZ_LYPB01000091.1"/>
</dbReference>
<evidence type="ECO:0000313" key="3">
    <source>
        <dbReference type="Proteomes" id="UP000078454"/>
    </source>
</evidence>
<keyword evidence="1" id="KW-1133">Transmembrane helix</keyword>
<reference evidence="2 3" key="1">
    <citation type="submission" date="2016-05" db="EMBL/GenBank/DDBJ databases">
        <title>Paenibacillus sp. 1ZS3-15 nov., isolated from the rhizosphere soil.</title>
        <authorList>
            <person name="Zhang X.X."/>
            <person name="Zhang J."/>
        </authorList>
    </citation>
    <scope>NUCLEOTIDE SEQUENCE [LARGE SCALE GENOMIC DNA]</scope>
    <source>
        <strain evidence="2 3">1ZS3-15</strain>
    </source>
</reference>
<evidence type="ECO:0000256" key="1">
    <source>
        <dbReference type="SAM" id="Phobius"/>
    </source>
</evidence>
<protein>
    <submittedName>
        <fullName evidence="2">Uncharacterized protein</fullName>
    </submittedName>
</protein>
<proteinExistence type="predicted"/>
<evidence type="ECO:0000313" key="2">
    <source>
        <dbReference type="EMBL" id="OAS14083.1"/>
    </source>
</evidence>
<comment type="caution">
    <text evidence="2">The sequence shown here is derived from an EMBL/GenBank/DDBJ whole genome shotgun (WGS) entry which is preliminary data.</text>
</comment>
<dbReference type="AlphaFoldDB" id="A0A197ZZB5"/>
<keyword evidence="3" id="KW-1185">Reference proteome</keyword>
<dbReference type="STRING" id="1850517.A8708_12030"/>
<dbReference type="EMBL" id="LYPB01000091">
    <property type="protein sequence ID" value="OAS14083.1"/>
    <property type="molecule type" value="Genomic_DNA"/>
</dbReference>
<gene>
    <name evidence="2" type="ORF">A8708_12030</name>
</gene>
<organism evidence="2 3">
    <name type="scientific">Paenibacillus oryzisoli</name>
    <dbReference type="NCBI Taxonomy" id="1850517"/>
    <lineage>
        <taxon>Bacteria</taxon>
        <taxon>Bacillati</taxon>
        <taxon>Bacillota</taxon>
        <taxon>Bacilli</taxon>
        <taxon>Bacillales</taxon>
        <taxon>Paenibacillaceae</taxon>
        <taxon>Paenibacillus</taxon>
    </lineage>
</organism>
<keyword evidence="1" id="KW-0812">Transmembrane</keyword>